<dbReference type="GO" id="GO:0031201">
    <property type="term" value="C:SNARE complex"/>
    <property type="evidence" value="ECO:0007669"/>
    <property type="project" value="TreeGrafter"/>
</dbReference>
<gene>
    <name evidence="8" type="ORF">PUMCH_002714</name>
</gene>
<dbReference type="CDD" id="cd15832">
    <property type="entry name" value="SNAP"/>
    <property type="match status" value="1"/>
</dbReference>
<dbReference type="InterPro" id="IPR000744">
    <property type="entry name" value="NSF_attach"/>
</dbReference>
<dbReference type="Pfam" id="PF14938">
    <property type="entry name" value="SNAP"/>
    <property type="match status" value="1"/>
</dbReference>
<dbReference type="GO" id="GO:0005774">
    <property type="term" value="C:vacuolar membrane"/>
    <property type="evidence" value="ECO:0007669"/>
    <property type="project" value="TreeGrafter"/>
</dbReference>
<dbReference type="EMBL" id="CP138896">
    <property type="protein sequence ID" value="WPK25401.1"/>
    <property type="molecule type" value="Genomic_DNA"/>
</dbReference>
<dbReference type="FunFam" id="1.25.40.10:FF:000049">
    <property type="entry name" value="Alpha-soluble NSF attachment protein-like"/>
    <property type="match status" value="1"/>
</dbReference>
<evidence type="ECO:0000256" key="2">
    <source>
        <dbReference type="ARBA" id="ARBA00010050"/>
    </source>
</evidence>
<dbReference type="PRINTS" id="PR00448">
    <property type="entry name" value="NSFATTACHMNT"/>
</dbReference>
<keyword evidence="5 7" id="KW-0653">Protein transport</keyword>
<keyword evidence="4 7" id="KW-0931">ER-Golgi transport</keyword>
<evidence type="ECO:0000256" key="4">
    <source>
        <dbReference type="ARBA" id="ARBA00022892"/>
    </source>
</evidence>
<keyword evidence="3 7" id="KW-0813">Transport</keyword>
<dbReference type="GO" id="GO:0035494">
    <property type="term" value="P:SNARE complex disassembly"/>
    <property type="evidence" value="ECO:0007669"/>
    <property type="project" value="TreeGrafter"/>
</dbReference>
<dbReference type="Gene3D" id="1.25.40.10">
    <property type="entry name" value="Tetratricopeptide repeat domain"/>
    <property type="match status" value="1"/>
</dbReference>
<proteinExistence type="inferred from homology"/>
<dbReference type="SUPFAM" id="SSF48452">
    <property type="entry name" value="TPR-like"/>
    <property type="match status" value="1"/>
</dbReference>
<evidence type="ECO:0000313" key="9">
    <source>
        <dbReference type="Proteomes" id="UP001338582"/>
    </source>
</evidence>
<organism evidence="8 9">
    <name type="scientific">Australozyma saopauloensis</name>
    <dbReference type="NCBI Taxonomy" id="291208"/>
    <lineage>
        <taxon>Eukaryota</taxon>
        <taxon>Fungi</taxon>
        <taxon>Dikarya</taxon>
        <taxon>Ascomycota</taxon>
        <taxon>Saccharomycotina</taxon>
        <taxon>Pichiomycetes</taxon>
        <taxon>Metschnikowiaceae</taxon>
        <taxon>Australozyma</taxon>
    </lineage>
</organism>
<sequence length="291" mass="32705">MSDPLSLIAEAEKLSKPQTGFFSFLGGSSSTRLEDAMDLYIQAANMYRLQKNFSEAGQLFVRAAETQKKLNSHNDVANHLIEAYKCYKTVAPHDAIDALSQAIHIFLTQNGQFRRAANFQMDLSELYESVGDFEHATENYEKAGDYFSTDQAEALSCKAFLKAADLYASQGNYSKAMQLYDSIIQKLAGNNLSRWSLKDYYFKVVLCALCMEDAVEAQKRLDNYAVEDASFASTREFKLLQDIATIIDAGTAEEFADAVYEFDQYSKLDKLKTQMLLNLKNSIIDKGDDLT</sequence>
<comment type="subcellular location">
    <subcellularLocation>
        <location evidence="1 7">Membrane</location>
        <topology evidence="1 7">Peripheral membrane protein</topology>
    </subcellularLocation>
</comment>
<dbReference type="Proteomes" id="UP001338582">
    <property type="component" value="Chromosome 3"/>
</dbReference>
<keyword evidence="6 7" id="KW-0472">Membrane</keyword>
<reference evidence="8 9" key="1">
    <citation type="submission" date="2023-10" db="EMBL/GenBank/DDBJ databases">
        <title>Draft Genome Sequence of Candida saopaulonensis from a very Premature Infant with Sepsis.</title>
        <authorList>
            <person name="Ning Y."/>
            <person name="Dai R."/>
            <person name="Xiao M."/>
            <person name="Xu Y."/>
            <person name="Yan Q."/>
            <person name="Zhang L."/>
        </authorList>
    </citation>
    <scope>NUCLEOTIDE SEQUENCE [LARGE SCALE GENOMIC DNA]</scope>
    <source>
        <strain evidence="8 9">19XY460</strain>
    </source>
</reference>
<comment type="similarity">
    <text evidence="2 7">Belongs to the SNAP family.</text>
</comment>
<evidence type="ECO:0000256" key="7">
    <source>
        <dbReference type="RuleBase" id="RU367013"/>
    </source>
</evidence>
<dbReference type="GO" id="GO:0019905">
    <property type="term" value="F:syntaxin binding"/>
    <property type="evidence" value="ECO:0007669"/>
    <property type="project" value="TreeGrafter"/>
</dbReference>
<name>A0AAX4HAN5_9ASCO</name>
<dbReference type="RefSeq" id="XP_062877783.1">
    <property type="nucleotide sequence ID" value="XM_063021713.1"/>
</dbReference>
<evidence type="ECO:0000256" key="5">
    <source>
        <dbReference type="ARBA" id="ARBA00022927"/>
    </source>
</evidence>
<dbReference type="PANTHER" id="PTHR13768:SF8">
    <property type="entry name" value="ALPHA-SOLUBLE NSF ATTACHMENT PROTEIN"/>
    <property type="match status" value="1"/>
</dbReference>
<evidence type="ECO:0000313" key="8">
    <source>
        <dbReference type="EMBL" id="WPK25401.1"/>
    </source>
</evidence>
<dbReference type="KEGG" id="asau:88173778"/>
<dbReference type="AlphaFoldDB" id="A0AAX4HAN5"/>
<evidence type="ECO:0000256" key="1">
    <source>
        <dbReference type="ARBA" id="ARBA00004170"/>
    </source>
</evidence>
<dbReference type="GO" id="GO:0006886">
    <property type="term" value="P:intracellular protein transport"/>
    <property type="evidence" value="ECO:0007669"/>
    <property type="project" value="UniProtKB-UniRule"/>
</dbReference>
<comment type="function">
    <text evidence="7">Required for vesicular transport between the endoplasmic reticulum and the Golgi apparatus.</text>
</comment>
<dbReference type="GeneID" id="88173778"/>
<dbReference type="GO" id="GO:0005483">
    <property type="term" value="F:soluble NSF attachment protein activity"/>
    <property type="evidence" value="ECO:0007669"/>
    <property type="project" value="UniProtKB-ARBA"/>
</dbReference>
<dbReference type="InterPro" id="IPR011990">
    <property type="entry name" value="TPR-like_helical_dom_sf"/>
</dbReference>
<keyword evidence="9" id="KW-1185">Reference proteome</keyword>
<evidence type="ECO:0000256" key="6">
    <source>
        <dbReference type="ARBA" id="ARBA00023136"/>
    </source>
</evidence>
<evidence type="ECO:0000256" key="3">
    <source>
        <dbReference type="ARBA" id="ARBA00022448"/>
    </source>
</evidence>
<protein>
    <submittedName>
        <fullName evidence="8">Uncharacterized protein</fullName>
    </submittedName>
</protein>
<accession>A0AAX4HAN5</accession>
<dbReference type="PANTHER" id="PTHR13768">
    <property type="entry name" value="SOLUBLE NSF ATTACHMENT PROTEIN SNAP"/>
    <property type="match status" value="1"/>
</dbReference>